<evidence type="ECO:0000313" key="10">
    <source>
        <dbReference type="Proteomes" id="UP000191554"/>
    </source>
</evidence>
<feature type="transmembrane region" description="Helical" evidence="8">
    <location>
        <begin position="20"/>
        <end position="41"/>
    </location>
</feature>
<organism evidence="9 10">
    <name type="scientific">Ruminiclostridium hungatei</name>
    <name type="common">Clostridium hungatei</name>
    <dbReference type="NCBI Taxonomy" id="48256"/>
    <lineage>
        <taxon>Bacteria</taxon>
        <taxon>Bacillati</taxon>
        <taxon>Bacillota</taxon>
        <taxon>Clostridia</taxon>
        <taxon>Eubacteriales</taxon>
        <taxon>Oscillospiraceae</taxon>
        <taxon>Ruminiclostridium</taxon>
    </lineage>
</organism>
<feature type="transmembrane region" description="Helical" evidence="8">
    <location>
        <begin position="197"/>
        <end position="215"/>
    </location>
</feature>
<evidence type="ECO:0000256" key="3">
    <source>
        <dbReference type="ARBA" id="ARBA00022448"/>
    </source>
</evidence>
<keyword evidence="3" id="KW-0813">Transport</keyword>
<keyword evidence="4" id="KW-1003">Cell membrane</keyword>
<evidence type="ECO:0000256" key="7">
    <source>
        <dbReference type="ARBA" id="ARBA00023136"/>
    </source>
</evidence>
<dbReference type="GO" id="GO:0042907">
    <property type="term" value="F:xanthine transmembrane transporter activity"/>
    <property type="evidence" value="ECO:0007669"/>
    <property type="project" value="TreeGrafter"/>
</dbReference>
<feature type="transmembrane region" description="Helical" evidence="8">
    <location>
        <begin position="73"/>
        <end position="93"/>
    </location>
</feature>
<dbReference type="PROSITE" id="PS01116">
    <property type="entry name" value="XANTH_URACIL_PERMASE"/>
    <property type="match status" value="1"/>
</dbReference>
<dbReference type="STRING" id="48256.CLHUN_00650"/>
<dbReference type="OrthoDB" id="9779092at2"/>
<feature type="transmembrane region" description="Helical" evidence="8">
    <location>
        <begin position="154"/>
        <end position="177"/>
    </location>
</feature>
<dbReference type="RefSeq" id="WP_080062572.1">
    <property type="nucleotide sequence ID" value="NZ_MZGX01000001.1"/>
</dbReference>
<dbReference type="InterPro" id="IPR006042">
    <property type="entry name" value="Xan_ur_permease"/>
</dbReference>
<dbReference type="NCBIfam" id="TIGR00801">
    <property type="entry name" value="ncs2"/>
    <property type="match status" value="1"/>
</dbReference>
<evidence type="ECO:0000256" key="2">
    <source>
        <dbReference type="ARBA" id="ARBA00008821"/>
    </source>
</evidence>
<feature type="transmembrane region" description="Helical" evidence="8">
    <location>
        <begin position="405"/>
        <end position="423"/>
    </location>
</feature>
<keyword evidence="5 8" id="KW-0812">Transmembrane</keyword>
<feature type="transmembrane region" description="Helical" evidence="8">
    <location>
        <begin position="222"/>
        <end position="243"/>
    </location>
</feature>
<dbReference type="AlphaFoldDB" id="A0A1V4SQT1"/>
<proteinExistence type="inferred from homology"/>
<feature type="transmembrane region" description="Helical" evidence="8">
    <location>
        <begin position="266"/>
        <end position="287"/>
    </location>
</feature>
<name>A0A1V4SQT1_RUMHU</name>
<accession>A0A1V4SQT1</accession>
<dbReference type="EMBL" id="MZGX01000001">
    <property type="protein sequence ID" value="OPX46249.1"/>
    <property type="molecule type" value="Genomic_DNA"/>
</dbReference>
<evidence type="ECO:0000256" key="1">
    <source>
        <dbReference type="ARBA" id="ARBA00004651"/>
    </source>
</evidence>
<dbReference type="InterPro" id="IPR006043">
    <property type="entry name" value="NCS2"/>
</dbReference>
<feature type="transmembrane region" description="Helical" evidence="8">
    <location>
        <begin position="130"/>
        <end position="147"/>
    </location>
</feature>
<keyword evidence="6 8" id="KW-1133">Transmembrane helix</keyword>
<dbReference type="PANTHER" id="PTHR42810:SF4">
    <property type="entry name" value="URIC ACID TRANSPORTER UACT"/>
    <property type="match status" value="1"/>
</dbReference>
<dbReference type="Proteomes" id="UP000191554">
    <property type="component" value="Unassembled WGS sequence"/>
</dbReference>
<dbReference type="Pfam" id="PF00860">
    <property type="entry name" value="Xan_ur_permease"/>
    <property type="match status" value="1"/>
</dbReference>
<feature type="transmembrane region" description="Helical" evidence="8">
    <location>
        <begin position="371"/>
        <end position="393"/>
    </location>
</feature>
<feature type="transmembrane region" description="Helical" evidence="8">
    <location>
        <begin position="429"/>
        <end position="449"/>
    </location>
</feature>
<evidence type="ECO:0000256" key="4">
    <source>
        <dbReference type="ARBA" id="ARBA00022475"/>
    </source>
</evidence>
<dbReference type="PANTHER" id="PTHR42810">
    <property type="entry name" value="PURINE PERMEASE C1399.01C-RELATED"/>
    <property type="match status" value="1"/>
</dbReference>
<feature type="transmembrane region" description="Helical" evidence="8">
    <location>
        <begin position="100"/>
        <end position="118"/>
    </location>
</feature>
<dbReference type="GO" id="GO:0005886">
    <property type="term" value="C:plasma membrane"/>
    <property type="evidence" value="ECO:0007669"/>
    <property type="project" value="UniProtKB-SubCell"/>
</dbReference>
<comment type="similarity">
    <text evidence="2">Belongs to the nucleobase:cation symporter-2 (NCS2) (TC 2.A.40) family.</text>
</comment>
<evidence type="ECO:0000313" key="9">
    <source>
        <dbReference type="EMBL" id="OPX46249.1"/>
    </source>
</evidence>
<evidence type="ECO:0000256" key="5">
    <source>
        <dbReference type="ARBA" id="ARBA00022692"/>
    </source>
</evidence>
<keyword evidence="10" id="KW-1185">Reference proteome</keyword>
<dbReference type="NCBIfam" id="NF007995">
    <property type="entry name" value="PRK10720.1"/>
    <property type="match status" value="1"/>
</dbReference>
<feature type="transmembrane region" description="Helical" evidence="8">
    <location>
        <begin position="339"/>
        <end position="359"/>
    </location>
</feature>
<reference evidence="9 10" key="1">
    <citation type="submission" date="2017-03" db="EMBL/GenBank/DDBJ databases">
        <title>Genome sequence of Clostridium hungatei DSM 14427.</title>
        <authorList>
            <person name="Poehlein A."/>
            <person name="Daniel R."/>
        </authorList>
    </citation>
    <scope>NUCLEOTIDE SEQUENCE [LARGE SCALE GENOMIC DNA]</scope>
    <source>
        <strain evidence="9 10">DSM 14427</strain>
    </source>
</reference>
<sequence>MKYSRPVIQVEEKVPFLKALPLSFQHLFAMFSASVLVPFLFNSYARDHFLGGLKLTVAQLNADQLAQYNSIQVIDPALVLLLNGIGTLLYLFICKGKAPAFLGSSFAFLSPTAAIIQASSDYADNFSKALGGYIACGLVFIIVALIIGKVGTRWLDIVLPPAAMGPIVALIGLELSGTAAGMAKLFPNADGSFDTKGIIIALVTLGVLVIGNLCFRGFLSVIPILLAVMVGYGLSAAMGYVQYEKVVEATWLKLPDFVVPSFDVKAIMILAPAALVVLSEHIGHLFVTSNIVGRDLTKDPGLHRSLLGDGISTMLSGFCGSCPTTTYGENMGVMAITKVYSVWVIGGAGIISIIIAFFGKLSGIISSIPDPVMGGVSLLLFGTIAASGIRMIVEARIDYSKAKNLVLTALVFVIGISGISINLGDKVQLKGMVLATLAGMVLSLVFYILEKLKLTNDAEA</sequence>
<keyword evidence="7 8" id="KW-0472">Membrane</keyword>
<evidence type="ECO:0000256" key="6">
    <source>
        <dbReference type="ARBA" id="ARBA00022989"/>
    </source>
</evidence>
<gene>
    <name evidence="9" type="primary">uraA</name>
    <name evidence="9" type="ORF">CLHUN_00650</name>
</gene>
<comment type="subcellular location">
    <subcellularLocation>
        <location evidence="1">Cell membrane</location>
        <topology evidence="1">Multi-pass membrane protein</topology>
    </subcellularLocation>
</comment>
<comment type="caution">
    <text evidence="9">The sequence shown here is derived from an EMBL/GenBank/DDBJ whole genome shotgun (WGS) entry which is preliminary data.</text>
</comment>
<protein>
    <submittedName>
        <fullName evidence="9">Uracil permease</fullName>
    </submittedName>
</protein>
<evidence type="ECO:0000256" key="8">
    <source>
        <dbReference type="SAM" id="Phobius"/>
    </source>
</evidence>